<accession>A0ABW0GAN1</accession>
<dbReference type="EMBL" id="JBHSLC010000081">
    <property type="protein sequence ID" value="MFC5358140.1"/>
    <property type="molecule type" value="Genomic_DNA"/>
</dbReference>
<reference evidence="2" key="1">
    <citation type="journal article" date="2019" name="Int. J. Syst. Evol. Microbiol.">
        <title>The Global Catalogue of Microorganisms (GCM) 10K type strain sequencing project: providing services to taxonomists for standard genome sequencing and annotation.</title>
        <authorList>
            <consortium name="The Broad Institute Genomics Platform"/>
            <consortium name="The Broad Institute Genome Sequencing Center for Infectious Disease"/>
            <person name="Wu L."/>
            <person name="Ma J."/>
        </authorList>
    </citation>
    <scope>NUCLEOTIDE SEQUENCE [LARGE SCALE GENOMIC DNA]</scope>
    <source>
        <strain evidence="2">CCUG 58760</strain>
    </source>
</reference>
<comment type="caution">
    <text evidence="1">The sequence shown here is derived from an EMBL/GenBank/DDBJ whole genome shotgun (WGS) entry which is preliminary data.</text>
</comment>
<gene>
    <name evidence="1" type="ORF">ACFPMG_24440</name>
</gene>
<dbReference type="RefSeq" id="WP_376997839.1">
    <property type="nucleotide sequence ID" value="NZ_JBHSLC010000081.1"/>
</dbReference>
<sequence>MPKENHLLLKRLSVRVDALRRAMDAVMAGSTPDHAKWGAYKNYARAYNVLAQEYINASGNRDVNMYDTDKMGTWSSTVWPFQKSVFDTIYADTLILSGILVSYDTGTSASISQVQDLLSANLRKAIFNKPEKELDVQNSIEALLVGRGYQKSIDYDRESGKVKFSGKEFIPDFAFPSLKLSLEVKLIKSGGNVSKCIEEMSADIPAYLSVYENVLFCVYDLGEIRDVSEFQHGFQSHGGVRICVVKH</sequence>
<name>A0ABW0GAN1_9PROT</name>
<dbReference type="Pfam" id="PF18742">
    <property type="entry name" value="DpnII-MboI"/>
    <property type="match status" value="1"/>
</dbReference>
<evidence type="ECO:0000313" key="2">
    <source>
        <dbReference type="Proteomes" id="UP001596166"/>
    </source>
</evidence>
<evidence type="ECO:0000313" key="1">
    <source>
        <dbReference type="EMBL" id="MFC5358140.1"/>
    </source>
</evidence>
<protein>
    <submittedName>
        <fullName evidence="1">Uncharacterized protein</fullName>
    </submittedName>
</protein>
<proteinExistence type="predicted"/>
<dbReference type="Proteomes" id="UP001596166">
    <property type="component" value="Unassembled WGS sequence"/>
</dbReference>
<keyword evidence="2" id="KW-1185">Reference proteome</keyword>
<organism evidence="1 2">
    <name type="scientific">Azospirillum himalayense</name>
    <dbReference type="NCBI Taxonomy" id="654847"/>
    <lineage>
        <taxon>Bacteria</taxon>
        <taxon>Pseudomonadati</taxon>
        <taxon>Pseudomonadota</taxon>
        <taxon>Alphaproteobacteria</taxon>
        <taxon>Rhodospirillales</taxon>
        <taxon>Azospirillaceae</taxon>
        <taxon>Azospirillum</taxon>
    </lineage>
</organism>